<protein>
    <submittedName>
        <fullName evidence="2">Uncharacterized protein</fullName>
    </submittedName>
</protein>
<comment type="caution">
    <text evidence="2">The sequence shown here is derived from an EMBL/GenBank/DDBJ whole genome shotgun (WGS) entry which is preliminary data.</text>
</comment>
<dbReference type="AlphaFoldDB" id="A0A9Q1ING5"/>
<feature type="region of interest" description="Disordered" evidence="1">
    <location>
        <begin position="96"/>
        <end position="171"/>
    </location>
</feature>
<sequence length="242" mass="26131">MRLCNGSPQVNKRRALTQEQKGGVGRGMHGCGRWRPGGHAHHLPTCCGRWGPVWTHVNMPETSVEEVATWSEHCSHHQPAPCSPVLLGVVKVIGSPSRGGVSSPPPLRSNRSGGSGDLCGVSPPQALQQDPAEDKSTAARPHGGPPGVRPHDPSSSNPPTQRHQQDGCRKRARRDIRIHLLGQVGGKSAHPKTPWRFWTKVRNGKFQEEAGGVSMLDPAHGQASHSRGHSKFHEKSVKAFCL</sequence>
<evidence type="ECO:0000313" key="3">
    <source>
        <dbReference type="Proteomes" id="UP001152622"/>
    </source>
</evidence>
<evidence type="ECO:0000256" key="1">
    <source>
        <dbReference type="SAM" id="MobiDB-lite"/>
    </source>
</evidence>
<reference evidence="2" key="1">
    <citation type="journal article" date="2023" name="Science">
        <title>Genome structures resolve the early diversification of teleost fishes.</title>
        <authorList>
            <person name="Parey E."/>
            <person name="Louis A."/>
            <person name="Montfort J."/>
            <person name="Bouchez O."/>
            <person name="Roques C."/>
            <person name="Iampietro C."/>
            <person name="Lluch J."/>
            <person name="Castinel A."/>
            <person name="Donnadieu C."/>
            <person name="Desvignes T."/>
            <person name="Floi Bucao C."/>
            <person name="Jouanno E."/>
            <person name="Wen M."/>
            <person name="Mejri S."/>
            <person name="Dirks R."/>
            <person name="Jansen H."/>
            <person name="Henkel C."/>
            <person name="Chen W.J."/>
            <person name="Zahm M."/>
            <person name="Cabau C."/>
            <person name="Klopp C."/>
            <person name="Thompson A.W."/>
            <person name="Robinson-Rechavi M."/>
            <person name="Braasch I."/>
            <person name="Lecointre G."/>
            <person name="Bobe J."/>
            <person name="Postlethwait J.H."/>
            <person name="Berthelot C."/>
            <person name="Roest Crollius H."/>
            <person name="Guiguen Y."/>
        </authorList>
    </citation>
    <scope>NUCLEOTIDE SEQUENCE</scope>
    <source>
        <strain evidence="2">WJC10195</strain>
    </source>
</reference>
<organism evidence="2 3">
    <name type="scientific">Synaphobranchus kaupii</name>
    <name type="common">Kaup's arrowtooth eel</name>
    <dbReference type="NCBI Taxonomy" id="118154"/>
    <lineage>
        <taxon>Eukaryota</taxon>
        <taxon>Metazoa</taxon>
        <taxon>Chordata</taxon>
        <taxon>Craniata</taxon>
        <taxon>Vertebrata</taxon>
        <taxon>Euteleostomi</taxon>
        <taxon>Actinopterygii</taxon>
        <taxon>Neopterygii</taxon>
        <taxon>Teleostei</taxon>
        <taxon>Anguilliformes</taxon>
        <taxon>Synaphobranchidae</taxon>
        <taxon>Synaphobranchus</taxon>
    </lineage>
</organism>
<proteinExistence type="predicted"/>
<dbReference type="EMBL" id="JAINUF010000010">
    <property type="protein sequence ID" value="KAJ8348403.1"/>
    <property type="molecule type" value="Genomic_DNA"/>
</dbReference>
<evidence type="ECO:0000313" key="2">
    <source>
        <dbReference type="EMBL" id="KAJ8348403.1"/>
    </source>
</evidence>
<gene>
    <name evidence="2" type="ORF">SKAU_G00269920</name>
</gene>
<dbReference type="Proteomes" id="UP001152622">
    <property type="component" value="Chromosome 10"/>
</dbReference>
<accession>A0A9Q1ING5</accession>
<keyword evidence="3" id="KW-1185">Reference proteome</keyword>
<name>A0A9Q1ING5_SYNKA</name>